<protein>
    <submittedName>
        <fullName evidence="2">Uncharacterized protein</fullName>
    </submittedName>
</protein>
<dbReference type="PROSITE" id="PS51257">
    <property type="entry name" value="PROKAR_LIPOPROTEIN"/>
    <property type="match status" value="1"/>
</dbReference>
<evidence type="ECO:0000256" key="1">
    <source>
        <dbReference type="SAM" id="MobiDB-lite"/>
    </source>
</evidence>
<dbReference type="PROSITE" id="PS51318">
    <property type="entry name" value="TAT"/>
    <property type="match status" value="1"/>
</dbReference>
<keyword evidence="3" id="KW-1185">Reference proteome</keyword>
<gene>
    <name evidence="2" type="ORF">CV102_12125</name>
</gene>
<sequence>MTIERSPTIDRRRVIQALGAGGVLALAGCVGDEEAAEEDDEETMDDEDEPAEEEEEEEEDEELASLEETPQGEPLSEEDIQALVAAFDDQPMSEEQHEIEGEERSYTPRHVWKWVSDETLIGLHFDDPNPEEATALDYITVGQKGLFTEESQPDEEFSHFHQHTAEGWEAGHGGETGDEGYWLTHMAVREIEYPFHDEPIDPQVDYGFMPTPPEEGSEGHDVAWEAPDDGEGDLSDDDRDQLIELFDGEWTNEDQQEANGYTPSHVWKWITEETLMFLHWDEPNPEEAENLLYFGIGERGQFTSDDIPAGQEDDFTHFHKHEADGWEAGHGGQDPEQHGMWLVHHAVRELEMPFHDEPTNVGIDREFMPTPVEE</sequence>
<accession>A0A8J8Q1S0</accession>
<dbReference type="RefSeq" id="WP_148858246.1">
    <property type="nucleotide sequence ID" value="NZ_PHNJ01000005.1"/>
</dbReference>
<dbReference type="OrthoDB" id="163114at2157"/>
<reference evidence="2" key="1">
    <citation type="submission" date="2017-11" db="EMBL/GenBank/DDBJ databases">
        <authorList>
            <person name="Kajale S.C."/>
            <person name="Sharma A."/>
        </authorList>
    </citation>
    <scope>NUCLEOTIDE SEQUENCE</scope>
    <source>
        <strain evidence="2">LS1_42</strain>
    </source>
</reference>
<dbReference type="Proteomes" id="UP000766904">
    <property type="component" value="Unassembled WGS sequence"/>
</dbReference>
<dbReference type="EMBL" id="PHNJ01000005">
    <property type="protein sequence ID" value="TYL38540.1"/>
    <property type="molecule type" value="Genomic_DNA"/>
</dbReference>
<feature type="region of interest" description="Disordered" evidence="1">
    <location>
        <begin position="29"/>
        <end position="79"/>
    </location>
</feature>
<evidence type="ECO:0000313" key="2">
    <source>
        <dbReference type="EMBL" id="TYL38540.1"/>
    </source>
</evidence>
<dbReference type="AlphaFoldDB" id="A0A8J8Q1S0"/>
<dbReference type="InterPro" id="IPR006311">
    <property type="entry name" value="TAT_signal"/>
</dbReference>
<comment type="caution">
    <text evidence="2">The sequence shown here is derived from an EMBL/GenBank/DDBJ whole genome shotgun (WGS) entry which is preliminary data.</text>
</comment>
<proteinExistence type="predicted"/>
<organism evidence="2 3">
    <name type="scientific">Natronococcus pandeyae</name>
    <dbReference type="NCBI Taxonomy" id="2055836"/>
    <lineage>
        <taxon>Archaea</taxon>
        <taxon>Methanobacteriati</taxon>
        <taxon>Methanobacteriota</taxon>
        <taxon>Stenosarchaea group</taxon>
        <taxon>Halobacteria</taxon>
        <taxon>Halobacteriales</taxon>
        <taxon>Natrialbaceae</taxon>
        <taxon>Natronococcus</taxon>
    </lineage>
</organism>
<name>A0A8J8Q1S0_9EURY</name>
<feature type="compositionally biased region" description="Acidic residues" evidence="1">
    <location>
        <begin position="31"/>
        <end position="65"/>
    </location>
</feature>
<evidence type="ECO:0000313" key="3">
    <source>
        <dbReference type="Proteomes" id="UP000766904"/>
    </source>
</evidence>
<feature type="compositionally biased region" description="Acidic residues" evidence="1">
    <location>
        <begin position="226"/>
        <end position="236"/>
    </location>
</feature>
<feature type="region of interest" description="Disordered" evidence="1">
    <location>
        <begin position="212"/>
        <end position="236"/>
    </location>
</feature>